<accession>G1XKJ7</accession>
<dbReference type="InParanoid" id="G1XKJ7"/>
<dbReference type="HOGENOM" id="CLU_1510229_0_0_1"/>
<evidence type="ECO:0000313" key="3">
    <source>
        <dbReference type="Proteomes" id="UP000008784"/>
    </source>
</evidence>
<reference evidence="2 3" key="1">
    <citation type="journal article" date="2011" name="PLoS Pathog.">
        <title>Genomic and proteomic analyses of the fungus Arthrobotrys oligospora provide insights into nematode-trap formation.</title>
        <authorList>
            <person name="Yang J."/>
            <person name="Wang L."/>
            <person name="Ji X."/>
            <person name="Feng Y."/>
            <person name="Li X."/>
            <person name="Zou C."/>
            <person name="Xu J."/>
            <person name="Ren Y."/>
            <person name="Mi Q."/>
            <person name="Wu J."/>
            <person name="Liu S."/>
            <person name="Liu Y."/>
            <person name="Huang X."/>
            <person name="Wang H."/>
            <person name="Niu X."/>
            <person name="Li J."/>
            <person name="Liang L."/>
            <person name="Luo Y."/>
            <person name="Ji K."/>
            <person name="Zhou W."/>
            <person name="Yu Z."/>
            <person name="Li G."/>
            <person name="Liu Y."/>
            <person name="Li L."/>
            <person name="Qiao M."/>
            <person name="Feng L."/>
            <person name="Zhang K.-Q."/>
        </authorList>
    </citation>
    <scope>NUCLEOTIDE SEQUENCE [LARGE SCALE GENOMIC DNA]</scope>
    <source>
        <strain evidence="3">ATCC 24927 / CBS 115.81 / DSM 1491</strain>
    </source>
</reference>
<keyword evidence="3" id="KW-1185">Reference proteome</keyword>
<feature type="transmembrane region" description="Helical" evidence="1">
    <location>
        <begin position="114"/>
        <end position="132"/>
    </location>
</feature>
<gene>
    <name evidence="2" type="ORF">AOL_s00110g17</name>
</gene>
<comment type="caution">
    <text evidence="2">The sequence shown here is derived from an EMBL/GenBank/DDBJ whole genome shotgun (WGS) entry which is preliminary data.</text>
</comment>
<proteinExistence type="predicted"/>
<protein>
    <submittedName>
        <fullName evidence="2">Uncharacterized protein</fullName>
    </submittedName>
</protein>
<dbReference type="EMBL" id="ADOT01000194">
    <property type="protein sequence ID" value="EGX46193.1"/>
    <property type="molecule type" value="Genomic_DNA"/>
</dbReference>
<evidence type="ECO:0000313" key="2">
    <source>
        <dbReference type="EMBL" id="EGX46193.1"/>
    </source>
</evidence>
<dbReference type="RefSeq" id="XP_011125009.1">
    <property type="nucleotide sequence ID" value="XM_011126707.1"/>
</dbReference>
<sequence length="184" mass="20161">MLSSNNTLAVDYSKGISSDDIYVILHDSYCLGALSPYFEHLPILNVIEKYAEYITSVNGNITPETLVQTFGMRPTDASLLISVVFAGIEDMANTITTIAHDIKPHLPHPTNPNLIAPLYITLTAFTAFIMTLRVFSRRIVANGIASFDWLALVGFVSLLARNPLASNFDDDSMGGIGNLPFKHQ</sequence>
<keyword evidence="1" id="KW-0812">Transmembrane</keyword>
<dbReference type="AlphaFoldDB" id="G1XKJ7"/>
<organism evidence="2 3">
    <name type="scientific">Arthrobotrys oligospora (strain ATCC 24927 / CBS 115.81 / DSM 1491)</name>
    <name type="common">Nematode-trapping fungus</name>
    <name type="synonym">Didymozoophaga oligospora</name>
    <dbReference type="NCBI Taxonomy" id="756982"/>
    <lineage>
        <taxon>Eukaryota</taxon>
        <taxon>Fungi</taxon>
        <taxon>Dikarya</taxon>
        <taxon>Ascomycota</taxon>
        <taxon>Pezizomycotina</taxon>
        <taxon>Orbiliomycetes</taxon>
        <taxon>Orbiliales</taxon>
        <taxon>Orbiliaceae</taxon>
        <taxon>Orbilia</taxon>
        <taxon>Orbilia oligospora</taxon>
    </lineage>
</organism>
<feature type="transmembrane region" description="Helical" evidence="1">
    <location>
        <begin position="139"/>
        <end position="160"/>
    </location>
</feature>
<keyword evidence="1" id="KW-1133">Transmembrane helix</keyword>
<evidence type="ECO:0000256" key="1">
    <source>
        <dbReference type="SAM" id="Phobius"/>
    </source>
</evidence>
<name>G1XKJ7_ARTOA</name>
<dbReference type="Proteomes" id="UP000008784">
    <property type="component" value="Unassembled WGS sequence"/>
</dbReference>
<dbReference type="GeneID" id="22896056"/>
<keyword evidence="1" id="KW-0472">Membrane</keyword>